<sequence>MMHTLREGNSCAYDLAKLGRMQLDEDLVILHRPPHSKCNLSWRLLDTCYKDSLLSDLPHLRFVIGDRNYSTYHPLN</sequence>
<evidence type="ECO:0000313" key="2">
    <source>
        <dbReference type="Proteomes" id="UP001371456"/>
    </source>
</evidence>
<organism evidence="1 2">
    <name type="scientific">Solanum bulbocastanum</name>
    <name type="common">Wild potato</name>
    <dbReference type="NCBI Taxonomy" id="147425"/>
    <lineage>
        <taxon>Eukaryota</taxon>
        <taxon>Viridiplantae</taxon>
        <taxon>Streptophyta</taxon>
        <taxon>Embryophyta</taxon>
        <taxon>Tracheophyta</taxon>
        <taxon>Spermatophyta</taxon>
        <taxon>Magnoliopsida</taxon>
        <taxon>eudicotyledons</taxon>
        <taxon>Gunneridae</taxon>
        <taxon>Pentapetalae</taxon>
        <taxon>asterids</taxon>
        <taxon>lamiids</taxon>
        <taxon>Solanales</taxon>
        <taxon>Solanaceae</taxon>
        <taxon>Solanoideae</taxon>
        <taxon>Solaneae</taxon>
        <taxon>Solanum</taxon>
    </lineage>
</organism>
<accession>A0AAN8Y2R3</accession>
<dbReference type="EMBL" id="JBANQN010000010">
    <property type="protein sequence ID" value="KAK6777505.1"/>
    <property type="molecule type" value="Genomic_DNA"/>
</dbReference>
<protein>
    <submittedName>
        <fullName evidence="1">Uncharacterized protein</fullName>
    </submittedName>
</protein>
<evidence type="ECO:0000313" key="1">
    <source>
        <dbReference type="EMBL" id="KAK6777505.1"/>
    </source>
</evidence>
<dbReference type="Proteomes" id="UP001371456">
    <property type="component" value="Unassembled WGS sequence"/>
</dbReference>
<dbReference type="AlphaFoldDB" id="A0AAN8Y2R3"/>
<gene>
    <name evidence="1" type="ORF">RDI58_024222</name>
</gene>
<name>A0AAN8Y2R3_SOLBU</name>
<keyword evidence="2" id="KW-1185">Reference proteome</keyword>
<proteinExistence type="predicted"/>
<comment type="caution">
    <text evidence="1">The sequence shown here is derived from an EMBL/GenBank/DDBJ whole genome shotgun (WGS) entry which is preliminary data.</text>
</comment>
<reference evidence="1 2" key="1">
    <citation type="submission" date="2024-02" db="EMBL/GenBank/DDBJ databases">
        <title>de novo genome assembly of Solanum bulbocastanum strain 11H21.</title>
        <authorList>
            <person name="Hosaka A.J."/>
        </authorList>
    </citation>
    <scope>NUCLEOTIDE SEQUENCE [LARGE SCALE GENOMIC DNA]</scope>
    <source>
        <tissue evidence="1">Young leaves</tissue>
    </source>
</reference>